<keyword evidence="1" id="KW-1133">Transmembrane helix</keyword>
<evidence type="ECO:0000256" key="1">
    <source>
        <dbReference type="SAM" id="Phobius"/>
    </source>
</evidence>
<dbReference type="WBParaSite" id="L893_g21442.t1">
    <property type="protein sequence ID" value="L893_g21442.t1"/>
    <property type="gene ID" value="L893_g21442"/>
</dbReference>
<reference evidence="3" key="1">
    <citation type="submission" date="2016-11" db="UniProtKB">
        <authorList>
            <consortium name="WormBaseParasite"/>
        </authorList>
    </citation>
    <scope>IDENTIFICATION</scope>
</reference>
<dbReference type="PROSITE" id="PS51257">
    <property type="entry name" value="PROKAR_LIPOPROTEIN"/>
    <property type="match status" value="1"/>
</dbReference>
<feature type="transmembrane region" description="Helical" evidence="1">
    <location>
        <begin position="56"/>
        <end position="75"/>
    </location>
</feature>
<sequence length="124" mass="13719">MDFMDRGRETGRVLVSSFIFTGCLSVFHDSLSIGIFLERVYCILCPFRAIHWRVKIVVGGVVLFLTTVGSVATFWASISTLETIGGIRPGIKLSFLWWLFLCMESVSLALALCLNSKNSPNGIP</sequence>
<protein>
    <submittedName>
        <fullName evidence="3">DUF3995 domain-containing protein</fullName>
    </submittedName>
</protein>
<proteinExistence type="predicted"/>
<feature type="transmembrane region" description="Helical" evidence="1">
    <location>
        <begin position="95"/>
        <end position="114"/>
    </location>
</feature>
<name>A0A1I7Z0S2_9BILA</name>
<organism evidence="2 3">
    <name type="scientific">Steinernema glaseri</name>
    <dbReference type="NCBI Taxonomy" id="37863"/>
    <lineage>
        <taxon>Eukaryota</taxon>
        <taxon>Metazoa</taxon>
        <taxon>Ecdysozoa</taxon>
        <taxon>Nematoda</taxon>
        <taxon>Chromadorea</taxon>
        <taxon>Rhabditida</taxon>
        <taxon>Tylenchina</taxon>
        <taxon>Panagrolaimomorpha</taxon>
        <taxon>Strongyloidoidea</taxon>
        <taxon>Steinernematidae</taxon>
        <taxon>Steinernema</taxon>
    </lineage>
</organism>
<keyword evidence="2" id="KW-1185">Reference proteome</keyword>
<evidence type="ECO:0000313" key="2">
    <source>
        <dbReference type="Proteomes" id="UP000095287"/>
    </source>
</evidence>
<dbReference type="AlphaFoldDB" id="A0A1I7Z0S2"/>
<evidence type="ECO:0000313" key="3">
    <source>
        <dbReference type="WBParaSite" id="L893_g21442.t1"/>
    </source>
</evidence>
<keyword evidence="1" id="KW-0812">Transmembrane</keyword>
<dbReference type="Proteomes" id="UP000095287">
    <property type="component" value="Unplaced"/>
</dbReference>
<accession>A0A1I7Z0S2</accession>
<feature type="transmembrane region" description="Helical" evidence="1">
    <location>
        <begin position="13"/>
        <end position="36"/>
    </location>
</feature>
<keyword evidence="1" id="KW-0472">Membrane</keyword>